<dbReference type="AlphaFoldDB" id="A0AA38U3I6"/>
<reference evidence="1" key="1">
    <citation type="submission" date="2022-08" db="EMBL/GenBank/DDBJ databases">
        <authorList>
            <consortium name="DOE Joint Genome Institute"/>
            <person name="Min B."/>
            <person name="Riley R."/>
            <person name="Sierra-Patev S."/>
            <person name="Naranjo-Ortiz M."/>
            <person name="Looney B."/>
            <person name="Konkel Z."/>
            <person name="Slot J.C."/>
            <person name="Sakamoto Y."/>
            <person name="Steenwyk J.L."/>
            <person name="Rokas A."/>
            <person name="Carro J."/>
            <person name="Camarero S."/>
            <person name="Ferreira P."/>
            <person name="Molpeceres G."/>
            <person name="Ruiz-Duenas F.J."/>
            <person name="Serrano A."/>
            <person name="Henrissat B."/>
            <person name="Drula E."/>
            <person name="Hughes K.W."/>
            <person name="Mata J.L."/>
            <person name="Ishikawa N.K."/>
            <person name="Vargas-Isla R."/>
            <person name="Ushijima S."/>
            <person name="Smith C.A."/>
            <person name="Ahrendt S."/>
            <person name="Andreopoulos W."/>
            <person name="He G."/>
            <person name="Labutti K."/>
            <person name="Lipzen A."/>
            <person name="Ng V."/>
            <person name="Sandor L."/>
            <person name="Barry K."/>
            <person name="Martinez A.T."/>
            <person name="Xiao Y."/>
            <person name="Gibbons J.G."/>
            <person name="Terashima K."/>
            <person name="Hibbett D.S."/>
            <person name="Grigoriev I.V."/>
        </authorList>
    </citation>
    <scope>NUCLEOTIDE SEQUENCE</scope>
    <source>
        <strain evidence="1">TFB9207</strain>
    </source>
</reference>
<organism evidence="1 2">
    <name type="scientific">Lentinula raphanica</name>
    <dbReference type="NCBI Taxonomy" id="153919"/>
    <lineage>
        <taxon>Eukaryota</taxon>
        <taxon>Fungi</taxon>
        <taxon>Dikarya</taxon>
        <taxon>Basidiomycota</taxon>
        <taxon>Agaricomycotina</taxon>
        <taxon>Agaricomycetes</taxon>
        <taxon>Agaricomycetidae</taxon>
        <taxon>Agaricales</taxon>
        <taxon>Marasmiineae</taxon>
        <taxon>Omphalotaceae</taxon>
        <taxon>Lentinula</taxon>
    </lineage>
</organism>
<dbReference type="Proteomes" id="UP001163846">
    <property type="component" value="Unassembled WGS sequence"/>
</dbReference>
<gene>
    <name evidence="1" type="ORF">F5878DRAFT_549232</name>
</gene>
<comment type="caution">
    <text evidence="1">The sequence shown here is derived from an EMBL/GenBank/DDBJ whole genome shotgun (WGS) entry which is preliminary data.</text>
</comment>
<proteinExistence type="predicted"/>
<dbReference type="EMBL" id="MU807296">
    <property type="protein sequence ID" value="KAJ3831689.1"/>
    <property type="molecule type" value="Genomic_DNA"/>
</dbReference>
<evidence type="ECO:0000313" key="2">
    <source>
        <dbReference type="Proteomes" id="UP001163846"/>
    </source>
</evidence>
<sequence>MPAYWDQVFTRHGLQDLKPKATPMAPGVVLSVDQGPKTEEDRSFMRDKPYAEILGAIQF</sequence>
<accession>A0AA38U3I6</accession>
<keyword evidence="2" id="KW-1185">Reference proteome</keyword>
<evidence type="ECO:0000313" key="1">
    <source>
        <dbReference type="EMBL" id="KAJ3831689.1"/>
    </source>
</evidence>
<name>A0AA38U3I6_9AGAR</name>
<feature type="non-terminal residue" evidence="1">
    <location>
        <position position="59"/>
    </location>
</feature>
<protein>
    <submittedName>
        <fullName evidence="1">Uncharacterized protein</fullName>
    </submittedName>
</protein>